<comment type="caution">
    <text evidence="1">The sequence shown here is derived from an EMBL/GenBank/DDBJ whole genome shotgun (WGS) entry which is preliminary data.</text>
</comment>
<dbReference type="Proteomes" id="UP000069705">
    <property type="component" value="Unassembled WGS sequence"/>
</dbReference>
<dbReference type="AlphaFoldDB" id="A0A100WQ61"/>
<sequence length="84" mass="9663">MRTVTMNDEGPDKVTWTIRFEGDEADQWDELLYSLRRETGRRTLSKADIMRAFVDLASDEDAAVRCALIEALGRTTPHRQPLRP</sequence>
<dbReference type="EMBL" id="BCSZ01000025">
    <property type="protein sequence ID" value="GAT02555.1"/>
    <property type="molecule type" value="Genomic_DNA"/>
</dbReference>
<accession>A0A100WQ61</accession>
<organism evidence="1 2">
    <name type="scientific">Mycolicibacterium fortuitum subsp. acetamidolyticum</name>
    <dbReference type="NCBI Taxonomy" id="144550"/>
    <lineage>
        <taxon>Bacteria</taxon>
        <taxon>Bacillati</taxon>
        <taxon>Actinomycetota</taxon>
        <taxon>Actinomycetes</taxon>
        <taxon>Mycobacteriales</taxon>
        <taxon>Mycobacteriaceae</taxon>
        <taxon>Mycolicibacterium</taxon>
    </lineage>
</organism>
<evidence type="ECO:0000313" key="1">
    <source>
        <dbReference type="EMBL" id="GAT02555.1"/>
    </source>
</evidence>
<protein>
    <submittedName>
        <fullName evidence="1">Uncharacterized protein</fullName>
    </submittedName>
</protein>
<gene>
    <name evidence="1" type="ORF">RMCFA_2667</name>
</gene>
<reference evidence="1 2" key="1">
    <citation type="journal article" date="2016" name="Genome Announc.">
        <title>Draft Genome Sequences of Five Rapidly Growing Mycobacterium Species, M. thermoresistibile, M. fortuitum subsp. acetamidolyticum, M. canariasense, M. brisbanense, and M. novocastrense.</title>
        <authorList>
            <person name="Katahira K."/>
            <person name="Ogura Y."/>
            <person name="Gotoh Y."/>
            <person name="Hayashi T."/>
        </authorList>
    </citation>
    <scope>NUCLEOTIDE SEQUENCE [LARGE SCALE GENOMIC DNA]</scope>
    <source>
        <strain evidence="1 2">JCM6368</strain>
    </source>
</reference>
<reference evidence="2" key="2">
    <citation type="submission" date="2016-02" db="EMBL/GenBank/DDBJ databases">
        <title>Draft genome sequence of five rapidly growing Mycobacterium species.</title>
        <authorList>
            <person name="Katahira K."/>
            <person name="Gotou Y."/>
            <person name="Iida K."/>
            <person name="Ogura Y."/>
            <person name="Hayashi T."/>
        </authorList>
    </citation>
    <scope>NUCLEOTIDE SEQUENCE [LARGE SCALE GENOMIC DNA]</scope>
    <source>
        <strain evidence="2">JCM6368</strain>
    </source>
</reference>
<proteinExistence type="predicted"/>
<name>A0A100WQ61_MYCFO</name>
<evidence type="ECO:0000313" key="2">
    <source>
        <dbReference type="Proteomes" id="UP000069705"/>
    </source>
</evidence>